<dbReference type="PANTHER" id="PTHR43884">
    <property type="entry name" value="ACYL-COA DEHYDROGENASE"/>
    <property type="match status" value="1"/>
</dbReference>
<dbReference type="InterPro" id="IPR006091">
    <property type="entry name" value="Acyl-CoA_Oxase/DH_mid-dom"/>
</dbReference>
<dbReference type="PANTHER" id="PTHR43884:SF20">
    <property type="entry name" value="ACYL-COA DEHYDROGENASE FADE28"/>
    <property type="match status" value="1"/>
</dbReference>
<dbReference type="InterPro" id="IPR046373">
    <property type="entry name" value="Acyl-CoA_Oxase/DH_mid-dom_sf"/>
</dbReference>
<dbReference type="Gene3D" id="2.40.110.10">
    <property type="entry name" value="Butyryl-CoA Dehydrogenase, subunit A, domain 2"/>
    <property type="match status" value="1"/>
</dbReference>
<comment type="cofactor">
    <cofactor evidence="1 6">
        <name>FAD</name>
        <dbReference type="ChEBI" id="CHEBI:57692"/>
    </cofactor>
</comment>
<keyword evidence="3 6" id="KW-0285">Flavoprotein</keyword>
<feature type="domain" description="Acyl-CoA dehydrogenase/oxidase N-terminal" evidence="9">
    <location>
        <begin position="6"/>
        <end position="118"/>
    </location>
</feature>
<proteinExistence type="inferred from homology"/>
<dbReference type="EMBL" id="QCZG01000044">
    <property type="protein sequence ID" value="PWA07933.1"/>
    <property type="molecule type" value="Genomic_DNA"/>
</dbReference>
<dbReference type="SUPFAM" id="SSF56645">
    <property type="entry name" value="Acyl-CoA dehydrogenase NM domain-like"/>
    <property type="match status" value="1"/>
</dbReference>
<accession>A0A2U1JSS5</accession>
<dbReference type="GO" id="GO:0003995">
    <property type="term" value="F:acyl-CoA dehydrogenase activity"/>
    <property type="evidence" value="ECO:0007669"/>
    <property type="project" value="TreeGrafter"/>
</dbReference>
<dbReference type="Proteomes" id="UP000245998">
    <property type="component" value="Unassembled WGS sequence"/>
</dbReference>
<dbReference type="OrthoDB" id="9802447at2"/>
<protein>
    <submittedName>
        <fullName evidence="10">Acyl-CoA dehydrogenase</fullName>
    </submittedName>
</protein>
<evidence type="ECO:0000256" key="6">
    <source>
        <dbReference type="RuleBase" id="RU362125"/>
    </source>
</evidence>
<reference evidence="10 11" key="1">
    <citation type="submission" date="2018-04" db="EMBL/GenBank/DDBJ databases">
        <title>Camelliibacillus theae gen. nov., sp. nov., isolated from Pu'er tea.</title>
        <authorList>
            <person name="Niu L."/>
        </authorList>
    </citation>
    <scope>NUCLEOTIDE SEQUENCE [LARGE SCALE GENOMIC DNA]</scope>
    <source>
        <strain evidence="10 11">T8</strain>
    </source>
</reference>
<evidence type="ECO:0000256" key="4">
    <source>
        <dbReference type="ARBA" id="ARBA00022827"/>
    </source>
</evidence>
<dbReference type="CDD" id="cd00567">
    <property type="entry name" value="ACAD"/>
    <property type="match status" value="1"/>
</dbReference>
<feature type="domain" description="Acyl-CoA oxidase/dehydrogenase middle" evidence="8">
    <location>
        <begin position="140"/>
        <end position="199"/>
    </location>
</feature>
<name>A0A2U1JSS5_9BACI</name>
<keyword evidence="4 6" id="KW-0274">FAD</keyword>
<dbReference type="Pfam" id="PF02771">
    <property type="entry name" value="Acyl-CoA_dh_N"/>
    <property type="match status" value="1"/>
</dbReference>
<dbReference type="SUPFAM" id="SSF47203">
    <property type="entry name" value="Acyl-CoA dehydrogenase C-terminal domain-like"/>
    <property type="match status" value="1"/>
</dbReference>
<dbReference type="InterPro" id="IPR009100">
    <property type="entry name" value="AcylCoA_DH/oxidase_NM_dom_sf"/>
</dbReference>
<evidence type="ECO:0000259" key="7">
    <source>
        <dbReference type="Pfam" id="PF00441"/>
    </source>
</evidence>
<keyword evidence="11" id="KW-1185">Reference proteome</keyword>
<dbReference type="RefSeq" id="WP_116555896.1">
    <property type="nucleotide sequence ID" value="NZ_QCZG01000044.1"/>
</dbReference>
<evidence type="ECO:0000256" key="5">
    <source>
        <dbReference type="ARBA" id="ARBA00023002"/>
    </source>
</evidence>
<evidence type="ECO:0000256" key="3">
    <source>
        <dbReference type="ARBA" id="ARBA00022630"/>
    </source>
</evidence>
<evidence type="ECO:0000313" key="11">
    <source>
        <dbReference type="Proteomes" id="UP000245998"/>
    </source>
</evidence>
<dbReference type="Gene3D" id="1.10.540.10">
    <property type="entry name" value="Acyl-CoA dehydrogenase/oxidase, N-terminal domain"/>
    <property type="match status" value="1"/>
</dbReference>
<evidence type="ECO:0000259" key="9">
    <source>
        <dbReference type="Pfam" id="PF02771"/>
    </source>
</evidence>
<dbReference type="InterPro" id="IPR009075">
    <property type="entry name" value="AcylCo_DH/oxidase_C"/>
</dbReference>
<dbReference type="Pfam" id="PF00441">
    <property type="entry name" value="Acyl-CoA_dh_1"/>
    <property type="match status" value="1"/>
</dbReference>
<evidence type="ECO:0000313" key="10">
    <source>
        <dbReference type="EMBL" id="PWA07933.1"/>
    </source>
</evidence>
<dbReference type="InterPro" id="IPR013786">
    <property type="entry name" value="AcylCoA_DH/ox_N"/>
</dbReference>
<dbReference type="InterPro" id="IPR036250">
    <property type="entry name" value="AcylCo_DH-like_C"/>
</dbReference>
<dbReference type="InterPro" id="IPR037069">
    <property type="entry name" value="AcylCoA_DH/ox_N_sf"/>
</dbReference>
<gene>
    <name evidence="10" type="ORF">DCC39_15935</name>
</gene>
<dbReference type="Gene3D" id="1.20.140.10">
    <property type="entry name" value="Butyryl-CoA Dehydrogenase, subunit A, domain 3"/>
    <property type="match status" value="1"/>
</dbReference>
<organism evidence="10 11">
    <name type="scientific">Pueribacillus theae</name>
    <dbReference type="NCBI Taxonomy" id="2171751"/>
    <lineage>
        <taxon>Bacteria</taxon>
        <taxon>Bacillati</taxon>
        <taxon>Bacillota</taxon>
        <taxon>Bacilli</taxon>
        <taxon>Bacillales</taxon>
        <taxon>Bacillaceae</taxon>
        <taxon>Pueribacillus</taxon>
    </lineage>
</organism>
<comment type="caution">
    <text evidence="10">The sequence shown here is derived from an EMBL/GenBank/DDBJ whole genome shotgun (WGS) entry which is preliminary data.</text>
</comment>
<evidence type="ECO:0000256" key="2">
    <source>
        <dbReference type="ARBA" id="ARBA00009347"/>
    </source>
</evidence>
<dbReference type="AlphaFoldDB" id="A0A2U1JSS5"/>
<keyword evidence="5 6" id="KW-0560">Oxidoreductase</keyword>
<evidence type="ECO:0000259" key="8">
    <source>
        <dbReference type="Pfam" id="PF02770"/>
    </source>
</evidence>
<dbReference type="Pfam" id="PF02770">
    <property type="entry name" value="Acyl-CoA_dh_M"/>
    <property type="match status" value="1"/>
</dbReference>
<evidence type="ECO:0000256" key="1">
    <source>
        <dbReference type="ARBA" id="ARBA00001974"/>
    </source>
</evidence>
<dbReference type="GO" id="GO:0050660">
    <property type="term" value="F:flavin adenine dinucleotide binding"/>
    <property type="evidence" value="ECO:0007669"/>
    <property type="project" value="InterPro"/>
</dbReference>
<feature type="domain" description="Acyl-CoA dehydrogenase/oxidase C-terminal" evidence="7">
    <location>
        <begin position="229"/>
        <end position="373"/>
    </location>
</feature>
<comment type="similarity">
    <text evidence="2 6">Belongs to the acyl-CoA dehydrogenase family.</text>
</comment>
<sequence length="378" mass="41923">MDFSLNEEQKSFQASARQFIDSKGGLSLARRYTEGEEQVLDELWAGLGNLGYMGITVSENYGGLGMGPLTLVPILEEMGRALIPGPYAETVAFAVPLLEAYGTEEQKQTYLSEIAEGKRKITLALLEDSAELVPSAIQLQARKDGEDYVLKGKKTLVPYAENADTFIVPVRTGGNQGEYGISLFLVDRENTNLTFNSLLNMDETRKLSNASFEGVRISKKQLIGSENIGWGILQEGLVHLNAALCSTMVGGMEKVVEMSTEYGKTRIQFGQPIGRFQAVKHRIVNMKMDQESSRSLTYYAAWAVENQSEDMIEAVSLAKSFASEAYIRMASDNIQNHGGMGFTWEFDCHLFLKRARALENHLGSPEYHRELAAVELGW</sequence>